<reference evidence="1 2" key="1">
    <citation type="journal article" date="2013" name="Nat. Commun.">
        <title>Genome analysis reveals insights into physiology and longevity of the Brandt's bat Myotis brandtii.</title>
        <authorList>
            <person name="Seim I."/>
            <person name="Fang X."/>
            <person name="Xiong Z."/>
            <person name="Lobanov A.V."/>
            <person name="Huang Z."/>
            <person name="Ma S."/>
            <person name="Feng Y."/>
            <person name="Turanov A.A."/>
            <person name="Zhu Y."/>
            <person name="Lenz T.L."/>
            <person name="Gerashchenko M.V."/>
            <person name="Fan D."/>
            <person name="Hee Yim S."/>
            <person name="Yao X."/>
            <person name="Jordan D."/>
            <person name="Xiong Y."/>
            <person name="Ma Y."/>
            <person name="Lyapunov A.N."/>
            <person name="Chen G."/>
            <person name="Kulakova O.I."/>
            <person name="Sun Y."/>
            <person name="Lee S.G."/>
            <person name="Bronson R.T."/>
            <person name="Moskalev A.A."/>
            <person name="Sunyaev S.R."/>
            <person name="Zhang G."/>
            <person name="Krogh A."/>
            <person name="Wang J."/>
            <person name="Gladyshev V.N."/>
        </authorList>
    </citation>
    <scope>NUCLEOTIDE SEQUENCE [LARGE SCALE GENOMIC DNA]</scope>
</reference>
<evidence type="ECO:0000313" key="2">
    <source>
        <dbReference type="Proteomes" id="UP000052978"/>
    </source>
</evidence>
<protein>
    <submittedName>
        <fullName evidence="1">Uncharacterized protein</fullName>
    </submittedName>
</protein>
<gene>
    <name evidence="1" type="ORF">D623_10032603</name>
</gene>
<dbReference type="AlphaFoldDB" id="S7PB81"/>
<proteinExistence type="predicted"/>
<evidence type="ECO:0000313" key="1">
    <source>
        <dbReference type="EMBL" id="EPQ07378.1"/>
    </source>
</evidence>
<organism evidence="1 2">
    <name type="scientific">Myotis brandtii</name>
    <name type="common">Brandt's bat</name>
    <dbReference type="NCBI Taxonomy" id="109478"/>
    <lineage>
        <taxon>Eukaryota</taxon>
        <taxon>Metazoa</taxon>
        <taxon>Chordata</taxon>
        <taxon>Craniata</taxon>
        <taxon>Vertebrata</taxon>
        <taxon>Euteleostomi</taxon>
        <taxon>Mammalia</taxon>
        <taxon>Eutheria</taxon>
        <taxon>Laurasiatheria</taxon>
        <taxon>Chiroptera</taxon>
        <taxon>Yangochiroptera</taxon>
        <taxon>Vespertilionidae</taxon>
        <taxon>Myotis</taxon>
    </lineage>
</organism>
<accession>S7PB81</accession>
<sequence>MEFFSNSLQEHVPCTHPRRPARALGRGCCSAARLWKPEPGVGFQILDWAHRELTVGRNTRETGTAHVLTVRFPRANEHTAQFGDGEQLDHSPPTPKLPRYDSGVVIDTQLYVNFSKTGNKDDDSVQGIGRMCPVGMDSAGFKDSGRWDGMSYHVV</sequence>
<keyword evidence="2" id="KW-1185">Reference proteome</keyword>
<name>S7PB81_MYOBR</name>
<dbReference type="EMBL" id="KE162186">
    <property type="protein sequence ID" value="EPQ07378.1"/>
    <property type="molecule type" value="Genomic_DNA"/>
</dbReference>
<dbReference type="Proteomes" id="UP000052978">
    <property type="component" value="Unassembled WGS sequence"/>
</dbReference>